<organism evidence="1 2">
    <name type="scientific">Pavo cristatus</name>
    <name type="common">Indian peafowl</name>
    <name type="synonym">Blue peafowl</name>
    <dbReference type="NCBI Taxonomy" id="9049"/>
    <lineage>
        <taxon>Eukaryota</taxon>
        <taxon>Metazoa</taxon>
        <taxon>Chordata</taxon>
        <taxon>Craniata</taxon>
        <taxon>Vertebrata</taxon>
        <taxon>Euteleostomi</taxon>
        <taxon>Archelosauria</taxon>
        <taxon>Archosauria</taxon>
        <taxon>Dinosauria</taxon>
        <taxon>Saurischia</taxon>
        <taxon>Theropoda</taxon>
        <taxon>Coelurosauria</taxon>
        <taxon>Aves</taxon>
        <taxon>Neognathae</taxon>
        <taxon>Galloanserae</taxon>
        <taxon>Galliformes</taxon>
        <taxon>Phasianidae</taxon>
        <taxon>Phasianinae</taxon>
        <taxon>Pavo</taxon>
    </lineage>
</organism>
<evidence type="ECO:0000313" key="1">
    <source>
        <dbReference type="Ensembl" id="ENSPSTP00000000763.1"/>
    </source>
</evidence>
<dbReference type="AlphaFoldDB" id="A0A8C9EHM4"/>
<name>A0A8C9EHM4_PAVCR</name>
<keyword evidence="2" id="KW-1185">Reference proteome</keyword>
<evidence type="ECO:0000313" key="2">
    <source>
        <dbReference type="Proteomes" id="UP000694428"/>
    </source>
</evidence>
<sequence length="175" mass="19721">SHQSSRWCLRPPLGASRSIAFGRREAEMGDPEGPAVALHAFLVMVCESVFISVSTSSYSRQKGRIALCLKSGFHYSSENKYNYGTGWLLFSEGYGTCGRHESNTNIVKVVFFNRHHSHFFPALNLCCLLLLLRCESRQLSLRNCIFGGLIYLPNQLLIKVAFYSVTLLQWSCSPF</sequence>
<reference evidence="1" key="2">
    <citation type="submission" date="2025-09" db="UniProtKB">
        <authorList>
            <consortium name="Ensembl"/>
        </authorList>
    </citation>
    <scope>IDENTIFICATION</scope>
</reference>
<accession>A0A8C9EHM4</accession>
<proteinExistence type="predicted"/>
<dbReference type="Ensembl" id="ENSPSTT00000000802.1">
    <property type="protein sequence ID" value="ENSPSTP00000000763.1"/>
    <property type="gene ID" value="ENSPSTG00000000632.1"/>
</dbReference>
<reference evidence="1" key="1">
    <citation type="submission" date="2025-08" db="UniProtKB">
        <authorList>
            <consortium name="Ensembl"/>
        </authorList>
    </citation>
    <scope>IDENTIFICATION</scope>
</reference>
<dbReference type="Proteomes" id="UP000694428">
    <property type="component" value="Unplaced"/>
</dbReference>
<protein>
    <submittedName>
        <fullName evidence="1">Uncharacterized protein</fullName>
    </submittedName>
</protein>